<keyword evidence="1" id="KW-0812">Transmembrane</keyword>
<feature type="transmembrane region" description="Helical" evidence="1">
    <location>
        <begin position="70"/>
        <end position="91"/>
    </location>
</feature>
<keyword evidence="1" id="KW-0472">Membrane</keyword>
<sequence>MNEQKLFAVALTCTSSLFFYPWVISALMAVTPVSSAVLGVVLPLLLGSVSLAGTMLALNCVEGRRRYLGLPLLLVIGLIVAASFLSVPLGFSRLIGAPGLLPAVWMVSFLLLAPSSSLFFLSLPERTAAVRTASVIAGVVSLFALLILLLIGPSMLAGESILPLIGFLWLYGVIGLPIIGILFIIIAVCVRKERSGEEG</sequence>
<dbReference type="EMBL" id="CP036172">
    <property type="protein sequence ID" value="QSZ67912.1"/>
    <property type="molecule type" value="Genomic_DNA"/>
</dbReference>
<accession>A0A8A3S798</accession>
<dbReference type="GeneID" id="76424818"/>
<reference evidence="2" key="2">
    <citation type="submission" date="2019-02" db="EMBL/GenBank/DDBJ databases">
        <authorList>
            <person name="Chen S.-C."/>
            <person name="Chien H.-H."/>
            <person name="Lai M.-C."/>
        </authorList>
    </citation>
    <scope>NUCLEOTIDE SEQUENCE</scope>
    <source>
        <strain evidence="2">N2F9704</strain>
    </source>
</reference>
<gene>
    <name evidence="2" type="ORF">RJ40_10605</name>
</gene>
<feature type="transmembrane region" description="Helical" evidence="1">
    <location>
        <begin position="103"/>
        <end position="123"/>
    </location>
</feature>
<dbReference type="KEGG" id="maqe:RJ40_10605"/>
<feature type="transmembrane region" description="Helical" evidence="1">
    <location>
        <begin position="36"/>
        <end position="58"/>
    </location>
</feature>
<reference evidence="2" key="1">
    <citation type="journal article" date="2001" name="Int. J. Syst. Evol. Microbiol.">
        <title>Methanofollis aquaemaris sp. nov., a methanogen isolated from an aquaculture fish pond.</title>
        <authorList>
            <person name="Lai M.C."/>
            <person name="Chen S.C."/>
        </authorList>
    </citation>
    <scope>NUCLEOTIDE SEQUENCE</scope>
    <source>
        <strain evidence="2">N2F9704</strain>
    </source>
</reference>
<evidence type="ECO:0000313" key="2">
    <source>
        <dbReference type="EMBL" id="QSZ67912.1"/>
    </source>
</evidence>
<organism evidence="2 3">
    <name type="scientific">Methanofollis aquaemaris</name>
    <dbReference type="NCBI Taxonomy" id="126734"/>
    <lineage>
        <taxon>Archaea</taxon>
        <taxon>Methanobacteriati</taxon>
        <taxon>Methanobacteriota</taxon>
        <taxon>Stenosarchaea group</taxon>
        <taxon>Methanomicrobia</taxon>
        <taxon>Methanomicrobiales</taxon>
        <taxon>Methanomicrobiaceae</taxon>
        <taxon>Methanofollis</taxon>
    </lineage>
</organism>
<proteinExistence type="predicted"/>
<dbReference type="AlphaFoldDB" id="A0A8A3S798"/>
<feature type="transmembrane region" description="Helical" evidence="1">
    <location>
        <begin position="135"/>
        <end position="156"/>
    </location>
</feature>
<protein>
    <submittedName>
        <fullName evidence="2">Uncharacterized protein</fullName>
    </submittedName>
</protein>
<name>A0A8A3S798_9EURY</name>
<evidence type="ECO:0000313" key="3">
    <source>
        <dbReference type="Proteomes" id="UP001042704"/>
    </source>
</evidence>
<dbReference type="Proteomes" id="UP001042704">
    <property type="component" value="Chromosome"/>
</dbReference>
<keyword evidence="1" id="KW-1133">Transmembrane helix</keyword>
<dbReference type="RefSeq" id="WP_265580831.1">
    <property type="nucleotide sequence ID" value="NZ_CP036172.1"/>
</dbReference>
<evidence type="ECO:0000256" key="1">
    <source>
        <dbReference type="SAM" id="Phobius"/>
    </source>
</evidence>
<keyword evidence="3" id="KW-1185">Reference proteome</keyword>
<feature type="transmembrane region" description="Helical" evidence="1">
    <location>
        <begin position="168"/>
        <end position="190"/>
    </location>
</feature>